<dbReference type="Pfam" id="PF08534">
    <property type="entry name" value="Redoxin"/>
    <property type="match status" value="1"/>
</dbReference>
<keyword evidence="5" id="KW-0732">Signal</keyword>
<feature type="chain" id="PRO_5046398890" evidence="5">
    <location>
        <begin position="21"/>
        <end position="202"/>
    </location>
</feature>
<accession>A0ABV8RMS6</accession>
<dbReference type="PROSITE" id="PS00194">
    <property type="entry name" value="THIOREDOXIN_1"/>
    <property type="match status" value="1"/>
</dbReference>
<name>A0ABV8RMS6_9SPHN</name>
<dbReference type="SUPFAM" id="SSF52833">
    <property type="entry name" value="Thioredoxin-like"/>
    <property type="match status" value="1"/>
</dbReference>
<keyword evidence="3" id="KW-1015">Disulfide bond</keyword>
<protein>
    <submittedName>
        <fullName evidence="7">TlpA family protein disulfide reductase</fullName>
    </submittedName>
</protein>
<dbReference type="PROSITE" id="PS51257">
    <property type="entry name" value="PROKAR_LIPOPROTEIN"/>
    <property type="match status" value="1"/>
</dbReference>
<evidence type="ECO:0000256" key="5">
    <source>
        <dbReference type="SAM" id="SignalP"/>
    </source>
</evidence>
<dbReference type="InterPro" id="IPR017937">
    <property type="entry name" value="Thioredoxin_CS"/>
</dbReference>
<dbReference type="InterPro" id="IPR013766">
    <property type="entry name" value="Thioredoxin_domain"/>
</dbReference>
<dbReference type="Proteomes" id="UP001595828">
    <property type="component" value="Unassembled WGS sequence"/>
</dbReference>
<evidence type="ECO:0000256" key="2">
    <source>
        <dbReference type="ARBA" id="ARBA00022748"/>
    </source>
</evidence>
<sequence>MPTFFARSLKLAVLAVAVMAAGGCDRQSPAAPQPESTTAAAEQAASDGAETFNGTLNIENRGSLMPDFALSDPSGKTLRSADLRGKPVLINLWATWCGPCVLEMPMLDKLAEEDSGKLRVITVSQDIQGAEKVTPFFAARKFAHLEPWMDPENALSMHYGTGILPTTVLYDAKGREVWRMIGGHDWSGPRTSAMLAEILAGS</sequence>
<keyword evidence="4" id="KW-0676">Redox-active center</keyword>
<proteinExistence type="predicted"/>
<keyword evidence="2" id="KW-0201">Cytochrome c-type biogenesis</keyword>
<dbReference type="PROSITE" id="PS51352">
    <property type="entry name" value="THIOREDOXIN_2"/>
    <property type="match status" value="1"/>
</dbReference>
<dbReference type="EMBL" id="JBHSDR010000003">
    <property type="protein sequence ID" value="MFC4294383.1"/>
    <property type="molecule type" value="Genomic_DNA"/>
</dbReference>
<evidence type="ECO:0000313" key="7">
    <source>
        <dbReference type="EMBL" id="MFC4294383.1"/>
    </source>
</evidence>
<dbReference type="CDD" id="cd02966">
    <property type="entry name" value="TlpA_like_family"/>
    <property type="match status" value="1"/>
</dbReference>
<evidence type="ECO:0000313" key="8">
    <source>
        <dbReference type="Proteomes" id="UP001595828"/>
    </source>
</evidence>
<dbReference type="PANTHER" id="PTHR42852">
    <property type="entry name" value="THIOL:DISULFIDE INTERCHANGE PROTEIN DSBE"/>
    <property type="match status" value="1"/>
</dbReference>
<evidence type="ECO:0000256" key="4">
    <source>
        <dbReference type="ARBA" id="ARBA00023284"/>
    </source>
</evidence>
<dbReference type="RefSeq" id="WP_379537836.1">
    <property type="nucleotide sequence ID" value="NZ_JBHSDR010000003.1"/>
</dbReference>
<dbReference type="InterPro" id="IPR050553">
    <property type="entry name" value="Thioredoxin_ResA/DsbE_sf"/>
</dbReference>
<evidence type="ECO:0000259" key="6">
    <source>
        <dbReference type="PROSITE" id="PS51352"/>
    </source>
</evidence>
<keyword evidence="8" id="KW-1185">Reference proteome</keyword>
<dbReference type="PANTHER" id="PTHR42852:SF6">
    <property type="entry name" value="THIOL:DISULFIDE INTERCHANGE PROTEIN DSBE"/>
    <property type="match status" value="1"/>
</dbReference>
<reference evidence="8" key="1">
    <citation type="journal article" date="2019" name="Int. J. Syst. Evol. Microbiol.">
        <title>The Global Catalogue of Microorganisms (GCM) 10K type strain sequencing project: providing services to taxonomists for standard genome sequencing and annotation.</title>
        <authorList>
            <consortium name="The Broad Institute Genomics Platform"/>
            <consortium name="The Broad Institute Genome Sequencing Center for Infectious Disease"/>
            <person name="Wu L."/>
            <person name="Ma J."/>
        </authorList>
    </citation>
    <scope>NUCLEOTIDE SEQUENCE [LARGE SCALE GENOMIC DNA]</scope>
    <source>
        <strain evidence="8">CGMCC 1.12989</strain>
    </source>
</reference>
<comment type="subcellular location">
    <subcellularLocation>
        <location evidence="1">Cell envelope</location>
    </subcellularLocation>
</comment>
<evidence type="ECO:0000256" key="3">
    <source>
        <dbReference type="ARBA" id="ARBA00023157"/>
    </source>
</evidence>
<organism evidence="7 8">
    <name type="scientific">Novosphingobium tardum</name>
    <dbReference type="NCBI Taxonomy" id="1538021"/>
    <lineage>
        <taxon>Bacteria</taxon>
        <taxon>Pseudomonadati</taxon>
        <taxon>Pseudomonadota</taxon>
        <taxon>Alphaproteobacteria</taxon>
        <taxon>Sphingomonadales</taxon>
        <taxon>Sphingomonadaceae</taxon>
        <taxon>Novosphingobium</taxon>
    </lineage>
</organism>
<feature type="domain" description="Thioredoxin" evidence="6">
    <location>
        <begin position="59"/>
        <end position="202"/>
    </location>
</feature>
<evidence type="ECO:0000256" key="1">
    <source>
        <dbReference type="ARBA" id="ARBA00004196"/>
    </source>
</evidence>
<dbReference type="Gene3D" id="3.40.30.10">
    <property type="entry name" value="Glutaredoxin"/>
    <property type="match status" value="1"/>
</dbReference>
<gene>
    <name evidence="7" type="ORF">ACFO0A_04845</name>
</gene>
<dbReference type="InterPro" id="IPR036249">
    <property type="entry name" value="Thioredoxin-like_sf"/>
</dbReference>
<dbReference type="InterPro" id="IPR013740">
    <property type="entry name" value="Redoxin"/>
</dbReference>
<comment type="caution">
    <text evidence="7">The sequence shown here is derived from an EMBL/GenBank/DDBJ whole genome shotgun (WGS) entry which is preliminary data.</text>
</comment>
<feature type="signal peptide" evidence="5">
    <location>
        <begin position="1"/>
        <end position="20"/>
    </location>
</feature>